<reference evidence="1 2" key="1">
    <citation type="submission" date="2020-08" db="EMBL/GenBank/DDBJ databases">
        <title>Genomic Encyclopedia of Type Strains, Phase IV (KMG-IV): sequencing the most valuable type-strain genomes for metagenomic binning, comparative biology and taxonomic classification.</title>
        <authorList>
            <person name="Goeker M."/>
        </authorList>
    </citation>
    <scope>NUCLEOTIDE SEQUENCE [LARGE SCALE GENOMIC DNA]</scope>
    <source>
        <strain evidence="1 2">YIM 65646</strain>
    </source>
</reference>
<proteinExistence type="predicted"/>
<name>A0A841FSQ0_9ACTN</name>
<dbReference type="RefSeq" id="WP_184790650.1">
    <property type="nucleotide sequence ID" value="NZ_BONT01000065.1"/>
</dbReference>
<protein>
    <submittedName>
        <fullName evidence="1">Uncharacterized protein</fullName>
    </submittedName>
</protein>
<comment type="caution">
    <text evidence="1">The sequence shown here is derived from an EMBL/GenBank/DDBJ whole genome shotgun (WGS) entry which is preliminary data.</text>
</comment>
<dbReference type="Proteomes" id="UP000548476">
    <property type="component" value="Unassembled WGS sequence"/>
</dbReference>
<sequence length="202" mass="21838">MATERNVRARLSHTRSLPGTFPLKCEVTIWWLGDRFHVRDTSGRSASQVLGDAAAPEGMGRQPRTKEEFMDTYAEPDGAVDIFGARSTEYGLIVETPGSDKYEVETKTLLPAAERLFTADLAGITAGARGKLLGRDTIEYVSFLGGERGGFHHRVRRVVAGPYVLLHEVTDELGGTGKARTEVVALDEGVVQPADVQPGSPA</sequence>
<accession>A0A841FSQ0</accession>
<evidence type="ECO:0000313" key="2">
    <source>
        <dbReference type="Proteomes" id="UP000548476"/>
    </source>
</evidence>
<dbReference type="EMBL" id="JACHGT010000014">
    <property type="protein sequence ID" value="MBB6037833.1"/>
    <property type="molecule type" value="Genomic_DNA"/>
</dbReference>
<evidence type="ECO:0000313" key="1">
    <source>
        <dbReference type="EMBL" id="MBB6037833.1"/>
    </source>
</evidence>
<gene>
    <name evidence="1" type="ORF">HNR73_005713</name>
</gene>
<organism evidence="1 2">
    <name type="scientific">Phytomonospora endophytica</name>
    <dbReference type="NCBI Taxonomy" id="714109"/>
    <lineage>
        <taxon>Bacteria</taxon>
        <taxon>Bacillati</taxon>
        <taxon>Actinomycetota</taxon>
        <taxon>Actinomycetes</taxon>
        <taxon>Micromonosporales</taxon>
        <taxon>Micromonosporaceae</taxon>
        <taxon>Phytomonospora</taxon>
    </lineage>
</organism>
<dbReference type="AlphaFoldDB" id="A0A841FSQ0"/>
<keyword evidence="2" id="KW-1185">Reference proteome</keyword>